<dbReference type="SUPFAM" id="SSF53335">
    <property type="entry name" value="S-adenosyl-L-methionine-dependent methyltransferases"/>
    <property type="match status" value="1"/>
</dbReference>
<dbReference type="Proteomes" id="UP000520767">
    <property type="component" value="Unassembled WGS sequence"/>
</dbReference>
<keyword evidence="1 3" id="KW-0808">Transferase</keyword>
<evidence type="ECO:0000313" key="3">
    <source>
        <dbReference type="EMBL" id="MBB4906292.1"/>
    </source>
</evidence>
<dbReference type="EMBL" id="JACHJQ010000003">
    <property type="protein sequence ID" value="MBB4906292.1"/>
    <property type="molecule type" value="Genomic_DNA"/>
</dbReference>
<dbReference type="Pfam" id="PF13649">
    <property type="entry name" value="Methyltransf_25"/>
    <property type="match status" value="1"/>
</dbReference>
<protein>
    <submittedName>
        <fullName evidence="3">SAM-dependent methyltransferase</fullName>
    </submittedName>
</protein>
<name>A0A7W7Q3L1_9PSEU</name>
<evidence type="ECO:0000313" key="4">
    <source>
        <dbReference type="Proteomes" id="UP000520767"/>
    </source>
</evidence>
<keyword evidence="4" id="KW-1185">Reference proteome</keyword>
<sequence length="260" mass="29172">MRQAGSRAEDLVQRVLTRVGLSQSESRIAADAQDYWASTGSASWKANSHWRGAHVFDDGDLWHEIGKRHLEMFDRGARGVGFDRPLGRVVEWGCGGGANAVHFAPRAAEFVGVDVVPETLEECARQVTAHCDTPFTPVLAEVTRPERVVEEIGTCDLFLCFYLFELIPTPEYGERLLRIASRVLAPGGLALIQVKYHEGDFWTRPRRRGYRTSVAGMTTYSVPEFWQLVAKCGLRPENVVLVPENELDRRYAYFLASKGE</sequence>
<dbReference type="RefSeq" id="WP_311771034.1">
    <property type="nucleotide sequence ID" value="NZ_JACHJQ010000003.1"/>
</dbReference>
<accession>A0A7W7Q3L1</accession>
<dbReference type="InterPro" id="IPR029063">
    <property type="entry name" value="SAM-dependent_MTases_sf"/>
</dbReference>
<dbReference type="AlphaFoldDB" id="A0A7W7Q3L1"/>
<evidence type="ECO:0000256" key="1">
    <source>
        <dbReference type="ARBA" id="ARBA00022679"/>
    </source>
</evidence>
<organism evidence="3 4">
    <name type="scientific">Actinophytocola algeriensis</name>
    <dbReference type="NCBI Taxonomy" id="1768010"/>
    <lineage>
        <taxon>Bacteria</taxon>
        <taxon>Bacillati</taxon>
        <taxon>Actinomycetota</taxon>
        <taxon>Actinomycetes</taxon>
        <taxon>Pseudonocardiales</taxon>
        <taxon>Pseudonocardiaceae</taxon>
    </lineage>
</organism>
<dbReference type="GO" id="GO:0008168">
    <property type="term" value="F:methyltransferase activity"/>
    <property type="evidence" value="ECO:0007669"/>
    <property type="project" value="UniProtKB-KW"/>
</dbReference>
<dbReference type="InterPro" id="IPR041698">
    <property type="entry name" value="Methyltransf_25"/>
</dbReference>
<comment type="caution">
    <text evidence="3">The sequence shown here is derived from an EMBL/GenBank/DDBJ whole genome shotgun (WGS) entry which is preliminary data.</text>
</comment>
<dbReference type="GO" id="GO:0032259">
    <property type="term" value="P:methylation"/>
    <property type="evidence" value="ECO:0007669"/>
    <property type="project" value="UniProtKB-KW"/>
</dbReference>
<feature type="domain" description="Methyltransferase" evidence="2">
    <location>
        <begin position="89"/>
        <end position="188"/>
    </location>
</feature>
<evidence type="ECO:0000259" key="2">
    <source>
        <dbReference type="Pfam" id="PF13649"/>
    </source>
</evidence>
<reference evidence="3 4" key="1">
    <citation type="submission" date="2020-08" db="EMBL/GenBank/DDBJ databases">
        <title>Genomic Encyclopedia of Type Strains, Phase III (KMG-III): the genomes of soil and plant-associated and newly described type strains.</title>
        <authorList>
            <person name="Whitman W."/>
        </authorList>
    </citation>
    <scope>NUCLEOTIDE SEQUENCE [LARGE SCALE GENOMIC DNA]</scope>
    <source>
        <strain evidence="3 4">CECT 8960</strain>
    </source>
</reference>
<dbReference type="Gene3D" id="3.40.50.150">
    <property type="entry name" value="Vaccinia Virus protein VP39"/>
    <property type="match status" value="1"/>
</dbReference>
<dbReference type="CDD" id="cd02440">
    <property type="entry name" value="AdoMet_MTases"/>
    <property type="match status" value="1"/>
</dbReference>
<dbReference type="PANTHER" id="PTHR43861">
    <property type="entry name" value="TRANS-ACONITATE 2-METHYLTRANSFERASE-RELATED"/>
    <property type="match status" value="1"/>
</dbReference>
<keyword evidence="3" id="KW-0489">Methyltransferase</keyword>
<gene>
    <name evidence="3" type="ORF">FHR82_002512</name>
</gene>
<proteinExistence type="predicted"/>